<keyword evidence="1" id="KW-0812">Transmembrane</keyword>
<sequence>MTVPEQQVQPHARRDALTFCVMGVVCFAITIMLQLSGWSLPTAAYALLYIVSAALFLLGVAKIVEPTVSLSITPETICYHHLRGHWCIAWDTIIRFDVPRTHRGQQLEALPYLGFRLRDFEPVLASISPRLMVHLISEQRHLLAAALRRETIDNNDYSAYFAIPESYQAPSGTVYYGLQALFAVRSQQLRKLLGYDLYVPINALDRPVDEFCLWLQQLQAHRNAHREP</sequence>
<name>A0A432Z9M0_9GAMM</name>
<proteinExistence type="predicted"/>
<keyword evidence="3" id="KW-1185">Reference proteome</keyword>
<comment type="caution">
    <text evidence="2">The sequence shown here is derived from an EMBL/GenBank/DDBJ whole genome shotgun (WGS) entry which is preliminary data.</text>
</comment>
<dbReference type="RefSeq" id="WP_026861530.1">
    <property type="nucleotide sequence ID" value="NZ_PIQE01000001.1"/>
</dbReference>
<reference evidence="3" key="1">
    <citation type="journal article" date="2018" name="Front. Microbiol.">
        <title>Genome-Based Analysis Reveals the Taxonomy and Diversity of the Family Idiomarinaceae.</title>
        <authorList>
            <person name="Liu Y."/>
            <person name="Lai Q."/>
            <person name="Shao Z."/>
        </authorList>
    </citation>
    <scope>NUCLEOTIDE SEQUENCE [LARGE SCALE GENOMIC DNA]</scope>
    <source>
        <strain evidence="3">c121</strain>
    </source>
</reference>
<feature type="transmembrane region" description="Helical" evidence="1">
    <location>
        <begin position="16"/>
        <end position="37"/>
    </location>
</feature>
<dbReference type="EMBL" id="PIQE01000001">
    <property type="protein sequence ID" value="RUO74628.1"/>
    <property type="molecule type" value="Genomic_DNA"/>
</dbReference>
<organism evidence="2 3">
    <name type="scientific">Pseudidiomarina sediminum</name>
    <dbReference type="NCBI Taxonomy" id="431675"/>
    <lineage>
        <taxon>Bacteria</taxon>
        <taxon>Pseudomonadati</taxon>
        <taxon>Pseudomonadota</taxon>
        <taxon>Gammaproteobacteria</taxon>
        <taxon>Alteromonadales</taxon>
        <taxon>Idiomarinaceae</taxon>
        <taxon>Pseudidiomarina</taxon>
    </lineage>
</organism>
<gene>
    <name evidence="2" type="ORF">CWI80_04610</name>
</gene>
<feature type="transmembrane region" description="Helical" evidence="1">
    <location>
        <begin position="43"/>
        <end position="64"/>
    </location>
</feature>
<keyword evidence="1" id="KW-0472">Membrane</keyword>
<protein>
    <submittedName>
        <fullName evidence="2">DUF2982 domain-containing protein</fullName>
    </submittedName>
</protein>
<dbReference type="Proteomes" id="UP000287022">
    <property type="component" value="Unassembled WGS sequence"/>
</dbReference>
<dbReference type="Pfam" id="PF11201">
    <property type="entry name" value="DUF2982"/>
    <property type="match status" value="1"/>
</dbReference>
<dbReference type="AlphaFoldDB" id="A0A432Z9M0"/>
<dbReference type="STRING" id="1122124.GCA_000423165_00475"/>
<evidence type="ECO:0000256" key="1">
    <source>
        <dbReference type="SAM" id="Phobius"/>
    </source>
</evidence>
<evidence type="ECO:0000313" key="3">
    <source>
        <dbReference type="Proteomes" id="UP000287022"/>
    </source>
</evidence>
<accession>A0A432Z9M0</accession>
<keyword evidence="1" id="KW-1133">Transmembrane helix</keyword>
<evidence type="ECO:0000313" key="2">
    <source>
        <dbReference type="EMBL" id="RUO74628.1"/>
    </source>
</evidence>
<dbReference type="InterPro" id="IPR021367">
    <property type="entry name" value="DUF2982"/>
</dbReference>